<feature type="domain" description="MATH" evidence="2">
    <location>
        <begin position="1"/>
        <end position="122"/>
    </location>
</feature>
<evidence type="ECO:0000259" key="2">
    <source>
        <dbReference type="PROSITE" id="PS50144"/>
    </source>
</evidence>
<accession>A0A6D2KHZ5</accession>
<gene>
    <name evidence="3" type="ORF">MERR_LOCUS34570</name>
</gene>
<dbReference type="CDD" id="cd00121">
    <property type="entry name" value="MATH"/>
    <property type="match status" value="1"/>
</dbReference>
<evidence type="ECO:0000313" key="4">
    <source>
        <dbReference type="Proteomes" id="UP000467841"/>
    </source>
</evidence>
<dbReference type="Gene3D" id="2.60.210.10">
    <property type="entry name" value="Apoptosis, Tumor Necrosis Factor Receptor Associated Protein 2, Chain A"/>
    <property type="match status" value="1"/>
</dbReference>
<dbReference type="PANTHER" id="PTHR46236:SF12">
    <property type="entry name" value="MATH DOMAIN-CONTAINING PROTEIN"/>
    <property type="match status" value="1"/>
</dbReference>
<dbReference type="InterPro" id="IPR008974">
    <property type="entry name" value="TRAF-like"/>
</dbReference>
<dbReference type="SUPFAM" id="SSF49599">
    <property type="entry name" value="TRAF domain-like"/>
    <property type="match status" value="1"/>
</dbReference>
<proteinExistence type="predicted"/>
<keyword evidence="1" id="KW-0175">Coiled coil</keyword>
<dbReference type="Proteomes" id="UP000467841">
    <property type="component" value="Unassembled WGS sequence"/>
</dbReference>
<dbReference type="EMBL" id="CACVBM020001373">
    <property type="protein sequence ID" value="CAA7047335.1"/>
    <property type="molecule type" value="Genomic_DNA"/>
</dbReference>
<name>A0A6D2KHZ5_9BRAS</name>
<dbReference type="PANTHER" id="PTHR46236">
    <property type="entry name" value="TRAF-LIKE SUPERFAMILY PROTEIN"/>
    <property type="match status" value="1"/>
</dbReference>
<protein>
    <recommendedName>
        <fullName evidence="2">MATH domain-containing protein</fullName>
    </recommendedName>
</protein>
<sequence length="282" mass="32394">MSFTFAIDNFSEKEAVIESPKFSSGGCQWFVEVFPKGYIVDDHLSLYLLVGNPESLRHGWERRASYSFALLNESGKELLKTTESSCQLFCDEFTGWGRTRAVPLRKLHRFTKKNKLIVKVYEAVDEGFVTGKETLDIRGFQVLYSQVVSVGRLFIEQPNVAANFKIKNKLVKTRHMNLLLGLIETLERPPSSFSEDELSNTRNNLIKLTEARFKLDWLKAKLDEVSLEWKKDDARVQELVEHIKNLTLELKEKGKTDAYATKFLPLAQMVSDLTYEVSDLKI</sequence>
<dbReference type="InterPro" id="IPR050804">
    <property type="entry name" value="MCC"/>
</dbReference>
<dbReference type="Pfam" id="PF22486">
    <property type="entry name" value="MATH_2"/>
    <property type="match status" value="1"/>
</dbReference>
<organism evidence="3 4">
    <name type="scientific">Microthlaspi erraticum</name>
    <dbReference type="NCBI Taxonomy" id="1685480"/>
    <lineage>
        <taxon>Eukaryota</taxon>
        <taxon>Viridiplantae</taxon>
        <taxon>Streptophyta</taxon>
        <taxon>Embryophyta</taxon>
        <taxon>Tracheophyta</taxon>
        <taxon>Spermatophyta</taxon>
        <taxon>Magnoliopsida</taxon>
        <taxon>eudicotyledons</taxon>
        <taxon>Gunneridae</taxon>
        <taxon>Pentapetalae</taxon>
        <taxon>rosids</taxon>
        <taxon>malvids</taxon>
        <taxon>Brassicales</taxon>
        <taxon>Brassicaceae</taxon>
        <taxon>Coluteocarpeae</taxon>
        <taxon>Microthlaspi</taxon>
    </lineage>
</organism>
<dbReference type="OrthoDB" id="507001at2759"/>
<reference evidence="3" key="1">
    <citation type="submission" date="2020-01" db="EMBL/GenBank/DDBJ databases">
        <authorList>
            <person name="Mishra B."/>
        </authorList>
    </citation>
    <scope>NUCLEOTIDE SEQUENCE [LARGE SCALE GENOMIC DNA]</scope>
</reference>
<dbReference type="AlphaFoldDB" id="A0A6D2KHZ5"/>
<comment type="caution">
    <text evidence="3">The sequence shown here is derived from an EMBL/GenBank/DDBJ whole genome shotgun (WGS) entry which is preliminary data.</text>
</comment>
<dbReference type="PROSITE" id="PS50144">
    <property type="entry name" value="MATH"/>
    <property type="match status" value="1"/>
</dbReference>
<evidence type="ECO:0000256" key="1">
    <source>
        <dbReference type="ARBA" id="ARBA00023054"/>
    </source>
</evidence>
<dbReference type="InterPro" id="IPR002083">
    <property type="entry name" value="MATH/TRAF_dom"/>
</dbReference>
<dbReference type="SMART" id="SM00061">
    <property type="entry name" value="MATH"/>
    <property type="match status" value="1"/>
</dbReference>
<evidence type="ECO:0000313" key="3">
    <source>
        <dbReference type="EMBL" id="CAA7047335.1"/>
    </source>
</evidence>
<keyword evidence="4" id="KW-1185">Reference proteome</keyword>